<evidence type="ECO:0000256" key="1">
    <source>
        <dbReference type="SAM" id="MobiDB-lite"/>
    </source>
</evidence>
<sequence length="83" mass="9314">MMERNPSFNYFPTDIDSSKSRKHQRDDDAKGDVEWEETPTAGAVKSCDILLFVAKTFKVDLTGEKAEPSGNNEDDDGIDWEDG</sequence>
<feature type="compositionally biased region" description="Basic and acidic residues" evidence="1">
    <location>
        <begin position="16"/>
        <end position="33"/>
    </location>
</feature>
<evidence type="ECO:0000313" key="2">
    <source>
        <dbReference type="EMBL" id="GEU74570.1"/>
    </source>
</evidence>
<dbReference type="AlphaFoldDB" id="A0A6L2MLH7"/>
<comment type="caution">
    <text evidence="2">The sequence shown here is derived from an EMBL/GenBank/DDBJ whole genome shotgun (WGS) entry which is preliminary data.</text>
</comment>
<accession>A0A6L2MLH7</accession>
<protein>
    <submittedName>
        <fullName evidence="2">Uncharacterized protein</fullName>
    </submittedName>
</protein>
<gene>
    <name evidence="2" type="ORF">Tci_046548</name>
</gene>
<feature type="region of interest" description="Disordered" evidence="1">
    <location>
        <begin position="1"/>
        <end position="39"/>
    </location>
</feature>
<reference evidence="2" key="1">
    <citation type="journal article" date="2019" name="Sci. Rep.">
        <title>Draft genome of Tanacetum cinerariifolium, the natural source of mosquito coil.</title>
        <authorList>
            <person name="Yamashiro T."/>
            <person name="Shiraishi A."/>
            <person name="Satake H."/>
            <person name="Nakayama K."/>
        </authorList>
    </citation>
    <scope>NUCLEOTIDE SEQUENCE</scope>
</reference>
<feature type="compositionally biased region" description="Acidic residues" evidence="1">
    <location>
        <begin position="72"/>
        <end position="83"/>
    </location>
</feature>
<feature type="compositionally biased region" description="Polar residues" evidence="1">
    <location>
        <begin position="1"/>
        <end position="10"/>
    </location>
</feature>
<dbReference type="EMBL" id="BKCJ010006910">
    <property type="protein sequence ID" value="GEU74570.1"/>
    <property type="molecule type" value="Genomic_DNA"/>
</dbReference>
<name>A0A6L2MLH7_TANCI</name>
<organism evidence="2">
    <name type="scientific">Tanacetum cinerariifolium</name>
    <name type="common">Dalmatian daisy</name>
    <name type="synonym">Chrysanthemum cinerariifolium</name>
    <dbReference type="NCBI Taxonomy" id="118510"/>
    <lineage>
        <taxon>Eukaryota</taxon>
        <taxon>Viridiplantae</taxon>
        <taxon>Streptophyta</taxon>
        <taxon>Embryophyta</taxon>
        <taxon>Tracheophyta</taxon>
        <taxon>Spermatophyta</taxon>
        <taxon>Magnoliopsida</taxon>
        <taxon>eudicotyledons</taxon>
        <taxon>Gunneridae</taxon>
        <taxon>Pentapetalae</taxon>
        <taxon>asterids</taxon>
        <taxon>campanulids</taxon>
        <taxon>Asterales</taxon>
        <taxon>Asteraceae</taxon>
        <taxon>Asteroideae</taxon>
        <taxon>Anthemideae</taxon>
        <taxon>Anthemidinae</taxon>
        <taxon>Tanacetum</taxon>
    </lineage>
</organism>
<proteinExistence type="predicted"/>
<feature type="region of interest" description="Disordered" evidence="1">
    <location>
        <begin position="62"/>
        <end position="83"/>
    </location>
</feature>